<evidence type="ECO:0000259" key="1">
    <source>
        <dbReference type="Pfam" id="PF00078"/>
    </source>
</evidence>
<dbReference type="AlphaFoldDB" id="A0A1U8QBW8"/>
<name>A0A1U8QBW8_NELNU</name>
<reference evidence="3" key="1">
    <citation type="submission" date="2025-08" db="UniProtKB">
        <authorList>
            <consortium name="RefSeq"/>
        </authorList>
    </citation>
    <scope>IDENTIFICATION</scope>
</reference>
<keyword evidence="2" id="KW-1185">Reference proteome</keyword>
<gene>
    <name evidence="3" type="primary">LOC109115748</name>
</gene>
<dbReference type="OrthoDB" id="1423731at2759"/>
<dbReference type="InterPro" id="IPR053134">
    <property type="entry name" value="RNA-dir_DNA_polymerase"/>
</dbReference>
<dbReference type="Proteomes" id="UP000189703">
    <property type="component" value="Unplaced"/>
</dbReference>
<organism evidence="2 3">
    <name type="scientific">Nelumbo nucifera</name>
    <name type="common">Sacred lotus</name>
    <dbReference type="NCBI Taxonomy" id="4432"/>
    <lineage>
        <taxon>Eukaryota</taxon>
        <taxon>Viridiplantae</taxon>
        <taxon>Streptophyta</taxon>
        <taxon>Embryophyta</taxon>
        <taxon>Tracheophyta</taxon>
        <taxon>Spermatophyta</taxon>
        <taxon>Magnoliopsida</taxon>
        <taxon>Proteales</taxon>
        <taxon>Nelumbonaceae</taxon>
        <taxon>Nelumbo</taxon>
    </lineage>
</organism>
<dbReference type="STRING" id="4432.A0A1U8QBW8"/>
<dbReference type="InterPro" id="IPR043128">
    <property type="entry name" value="Rev_trsase/Diguanyl_cyclase"/>
</dbReference>
<dbReference type="InParanoid" id="A0A1U8QBW8"/>
<dbReference type="Gene3D" id="3.10.10.10">
    <property type="entry name" value="HIV Type 1 Reverse Transcriptase, subunit A, domain 1"/>
    <property type="match status" value="1"/>
</dbReference>
<dbReference type="PANTHER" id="PTHR24559">
    <property type="entry name" value="TRANSPOSON TY3-I GAG-POL POLYPROTEIN"/>
    <property type="match status" value="1"/>
</dbReference>
<dbReference type="PANTHER" id="PTHR24559:SF430">
    <property type="entry name" value="RNA-DIRECTED DNA POLYMERASE"/>
    <property type="match status" value="1"/>
</dbReference>
<dbReference type="InterPro" id="IPR043502">
    <property type="entry name" value="DNA/RNA_pol_sf"/>
</dbReference>
<proteinExistence type="predicted"/>
<accession>A0A1U8QBW8</accession>
<dbReference type="RefSeq" id="XP_019055630.1">
    <property type="nucleotide sequence ID" value="XM_019200085.1"/>
</dbReference>
<evidence type="ECO:0000313" key="3">
    <source>
        <dbReference type="RefSeq" id="XP_019055630.1"/>
    </source>
</evidence>
<feature type="domain" description="Reverse transcriptase" evidence="1">
    <location>
        <begin position="19"/>
        <end position="161"/>
    </location>
</feature>
<dbReference type="KEGG" id="nnu:109115748"/>
<dbReference type="InterPro" id="IPR000477">
    <property type="entry name" value="RT_dom"/>
</dbReference>
<dbReference type="SUPFAM" id="SSF56672">
    <property type="entry name" value="DNA/RNA polymerases"/>
    <property type="match status" value="1"/>
</dbReference>
<dbReference type="Gene3D" id="3.30.70.270">
    <property type="match status" value="1"/>
</dbReference>
<sequence length="166" mass="19446">MEGHRRGSWKATRRRLHPRDLNQACPKDSFPLPRIYHLIDAIAGFELLNFMDTFFGYNQIRMHPDDEEKTSFITEHDTYCYRVMPFDLKNSGATYRHLVNKVFKDQMGRNVKAYVDDMVVKSLKVEAHISDLAETFDTLRNYNMKLNPNKCAFGVTSEKFLVFVVT</sequence>
<dbReference type="Pfam" id="PF00078">
    <property type="entry name" value="RVT_1"/>
    <property type="match status" value="1"/>
</dbReference>
<dbReference type="OMA" id="HRNCIEL"/>
<evidence type="ECO:0000313" key="2">
    <source>
        <dbReference type="Proteomes" id="UP000189703"/>
    </source>
</evidence>
<protein>
    <submittedName>
        <fullName evidence="3">Uncharacterized protein LOC109115748</fullName>
    </submittedName>
</protein>
<dbReference type="GeneID" id="109115748"/>
<dbReference type="CDD" id="cd01647">
    <property type="entry name" value="RT_LTR"/>
    <property type="match status" value="1"/>
</dbReference>